<dbReference type="EMBL" id="JAOAOG010000173">
    <property type="protein sequence ID" value="KAJ6242912.1"/>
    <property type="molecule type" value="Genomic_DNA"/>
</dbReference>
<comment type="caution">
    <text evidence="1">The sequence shown here is derived from an EMBL/GenBank/DDBJ whole genome shotgun (WGS) entry which is preliminary data.</text>
</comment>
<protein>
    <submittedName>
        <fullName evidence="1">Uncharacterized protein</fullName>
    </submittedName>
</protein>
<evidence type="ECO:0000313" key="2">
    <source>
        <dbReference type="Proteomes" id="UP001150062"/>
    </source>
</evidence>
<accession>A0ABQ8YE88</accession>
<dbReference type="Proteomes" id="UP001150062">
    <property type="component" value="Unassembled WGS sequence"/>
</dbReference>
<keyword evidence="2" id="KW-1185">Reference proteome</keyword>
<proteinExistence type="predicted"/>
<organism evidence="1 2">
    <name type="scientific">Anaeramoeba flamelloides</name>
    <dbReference type="NCBI Taxonomy" id="1746091"/>
    <lineage>
        <taxon>Eukaryota</taxon>
        <taxon>Metamonada</taxon>
        <taxon>Anaeramoebidae</taxon>
        <taxon>Anaeramoeba</taxon>
    </lineage>
</organism>
<gene>
    <name evidence="1" type="ORF">M0813_02764</name>
</gene>
<name>A0ABQ8YE88_9EUKA</name>
<evidence type="ECO:0000313" key="1">
    <source>
        <dbReference type="EMBL" id="KAJ6242912.1"/>
    </source>
</evidence>
<reference evidence="1" key="1">
    <citation type="submission" date="2022-08" db="EMBL/GenBank/DDBJ databases">
        <title>Novel sulfate-reducing endosymbionts in the free-living metamonad Anaeramoeba.</title>
        <authorList>
            <person name="Jerlstrom-Hultqvist J."/>
            <person name="Cepicka I."/>
            <person name="Gallot-Lavallee L."/>
            <person name="Salas-Leiva D."/>
            <person name="Curtis B.A."/>
            <person name="Zahonova K."/>
            <person name="Pipaliya S."/>
            <person name="Dacks J."/>
            <person name="Roger A.J."/>
        </authorList>
    </citation>
    <scope>NUCLEOTIDE SEQUENCE</scope>
    <source>
        <strain evidence="1">Schooner1</strain>
    </source>
</reference>
<sequence>MKLVNGSDFQLRGINFCQKPYEKSLKFNRETKYPIENAKFLGFKNAHWEFYKFLISCEILGEKKAEETFTEEIIKTLKFKKTKKKIIFPKQKTQKSPNNQESAIINNPLFIDSTPLNFNQSLKRSYLNLKQEELEYVTDSLTWIYFQVKSNSMTPNVEVGCLNSPNKTIRKRRHDDEKVVHNLKKLLLCPIDQ</sequence>